<evidence type="ECO:0000259" key="3">
    <source>
        <dbReference type="Pfam" id="PF08338"/>
    </source>
</evidence>
<name>D9SGN7_GALCS</name>
<dbReference type="STRING" id="395494.Galf_1672"/>
<dbReference type="KEGG" id="gca:Galf_1672"/>
<dbReference type="EMBL" id="CP002159">
    <property type="protein sequence ID" value="ADL55684.1"/>
    <property type="molecule type" value="Genomic_DNA"/>
</dbReference>
<feature type="domain" description="DUF1731" evidence="3">
    <location>
        <begin position="250"/>
        <end position="295"/>
    </location>
</feature>
<keyword evidence="5" id="KW-1185">Reference proteome</keyword>
<organism evidence="4 5">
    <name type="scientific">Gallionella capsiferriformans (strain ES-2)</name>
    <name type="common">Gallionella ferruginea capsiferriformans (strain ES-2)</name>
    <dbReference type="NCBI Taxonomy" id="395494"/>
    <lineage>
        <taxon>Bacteria</taxon>
        <taxon>Pseudomonadati</taxon>
        <taxon>Pseudomonadota</taxon>
        <taxon>Betaproteobacteria</taxon>
        <taxon>Nitrosomonadales</taxon>
        <taxon>Gallionellaceae</taxon>
        <taxon>Gallionella</taxon>
    </lineage>
</organism>
<dbReference type="NCBIfam" id="TIGR01777">
    <property type="entry name" value="yfcH"/>
    <property type="match status" value="1"/>
</dbReference>
<dbReference type="CDD" id="cd05242">
    <property type="entry name" value="SDR_a8"/>
    <property type="match status" value="1"/>
</dbReference>
<protein>
    <submittedName>
        <fullName evidence="4">NAD-dependent epimerase/dehydratase</fullName>
    </submittedName>
</protein>
<reference evidence="4 5" key="1">
    <citation type="submission" date="2010-08" db="EMBL/GenBank/DDBJ databases">
        <title>Complete sequence of Gallionella capsiferriformans ES-2.</title>
        <authorList>
            <consortium name="US DOE Joint Genome Institute"/>
            <person name="Lucas S."/>
            <person name="Copeland A."/>
            <person name="Lapidus A."/>
            <person name="Cheng J.-F."/>
            <person name="Bruce D."/>
            <person name="Goodwin L."/>
            <person name="Pitluck S."/>
            <person name="Chertkov O."/>
            <person name="Davenport K.W."/>
            <person name="Detter J.C."/>
            <person name="Han C."/>
            <person name="Tapia R."/>
            <person name="Land M."/>
            <person name="Hauser L."/>
            <person name="Chang Y.-J."/>
            <person name="Jeffries C."/>
            <person name="Kyrpides N."/>
            <person name="Ivanova N."/>
            <person name="Mikhailova N."/>
            <person name="Shelobolina E.S."/>
            <person name="Picardal F."/>
            <person name="Roden E."/>
            <person name="Emerson D."/>
            <person name="Woyke T."/>
        </authorList>
    </citation>
    <scope>NUCLEOTIDE SEQUENCE [LARGE SCALE GENOMIC DNA]</scope>
    <source>
        <strain evidence="4 5">ES-2</strain>
    </source>
</reference>
<evidence type="ECO:0000313" key="5">
    <source>
        <dbReference type="Proteomes" id="UP000001235"/>
    </source>
</evidence>
<dbReference type="OrthoDB" id="5292533at2"/>
<dbReference type="Gene3D" id="3.40.50.720">
    <property type="entry name" value="NAD(P)-binding Rossmann-like Domain"/>
    <property type="match status" value="1"/>
</dbReference>
<evidence type="ECO:0000259" key="2">
    <source>
        <dbReference type="Pfam" id="PF01370"/>
    </source>
</evidence>
<dbReference type="AlphaFoldDB" id="D9SGN7"/>
<sequence>MKILMTGGTGLIGRALCKALRAEGHQLTVLSRQAALVPEMCGKTVQAMASLDEWHSTQHFDAVINLAGAPIVDAVWTPARKQILRDSRIALTEKLLQRIADAAHKPAVLLSGSAVGYYGNRPDVELDEQSEAGADFAAHLCADWENAAVPASALGVRVCLLRTGLVLSDQGGLLGRMLLPFKFALGARLGAGRQGMSWVHIDDYVAMVLRLLHDEQLSGAFNMTAPHPVSNAEFTGQLAHAVGRPAIFVAPGRLLKWAMGERAVLLLEGQRALPVRMLAAGFKFTYPELPDALGAVLGK</sequence>
<dbReference type="InterPro" id="IPR013549">
    <property type="entry name" value="DUF1731"/>
</dbReference>
<dbReference type="InterPro" id="IPR036291">
    <property type="entry name" value="NAD(P)-bd_dom_sf"/>
</dbReference>
<dbReference type="InterPro" id="IPR001509">
    <property type="entry name" value="Epimerase_deHydtase"/>
</dbReference>
<feature type="domain" description="NAD-dependent epimerase/dehydratase" evidence="2">
    <location>
        <begin position="3"/>
        <end position="214"/>
    </location>
</feature>
<dbReference type="Pfam" id="PF01370">
    <property type="entry name" value="Epimerase"/>
    <property type="match status" value="1"/>
</dbReference>
<accession>D9SGN7</accession>
<dbReference type="Pfam" id="PF08338">
    <property type="entry name" value="DUF1731"/>
    <property type="match status" value="1"/>
</dbReference>
<dbReference type="InterPro" id="IPR010099">
    <property type="entry name" value="SDR39U1"/>
</dbReference>
<dbReference type="SUPFAM" id="SSF51735">
    <property type="entry name" value="NAD(P)-binding Rossmann-fold domains"/>
    <property type="match status" value="1"/>
</dbReference>
<dbReference type="Proteomes" id="UP000001235">
    <property type="component" value="Chromosome"/>
</dbReference>
<gene>
    <name evidence="4" type="ordered locus">Galf_1672</name>
</gene>
<dbReference type="PANTHER" id="PTHR11092">
    <property type="entry name" value="SUGAR NUCLEOTIDE EPIMERASE RELATED"/>
    <property type="match status" value="1"/>
</dbReference>
<comment type="similarity">
    <text evidence="1">Belongs to the NAD(P)-dependent epimerase/dehydratase family. SDR39U1 subfamily.</text>
</comment>
<evidence type="ECO:0000313" key="4">
    <source>
        <dbReference type="EMBL" id="ADL55684.1"/>
    </source>
</evidence>
<dbReference type="HOGENOM" id="CLU_047373_0_3_4"/>
<dbReference type="PANTHER" id="PTHR11092:SF0">
    <property type="entry name" value="EPIMERASE FAMILY PROTEIN SDR39U1"/>
    <property type="match status" value="1"/>
</dbReference>
<dbReference type="eggNOG" id="COG1090">
    <property type="taxonomic scope" value="Bacteria"/>
</dbReference>
<dbReference type="RefSeq" id="WP_013293623.1">
    <property type="nucleotide sequence ID" value="NC_014394.1"/>
</dbReference>
<proteinExistence type="inferred from homology"/>
<evidence type="ECO:0000256" key="1">
    <source>
        <dbReference type="ARBA" id="ARBA00009353"/>
    </source>
</evidence>